<dbReference type="PANTHER" id="PTHR11012">
    <property type="entry name" value="PROTEIN KINASE-LIKE DOMAIN-CONTAINING"/>
    <property type="match status" value="1"/>
</dbReference>
<dbReference type="SUPFAM" id="SSF56112">
    <property type="entry name" value="Protein kinase-like (PK-like)"/>
    <property type="match status" value="1"/>
</dbReference>
<name>A0ABU3T0X4_9ALTE</name>
<organism evidence="1 2">
    <name type="scientific">Paraglaciecola aquimarina</name>
    <dbReference type="NCBI Taxonomy" id="1235557"/>
    <lineage>
        <taxon>Bacteria</taxon>
        <taxon>Pseudomonadati</taxon>
        <taxon>Pseudomonadota</taxon>
        <taxon>Gammaproteobacteria</taxon>
        <taxon>Alteromonadales</taxon>
        <taxon>Alteromonadaceae</taxon>
        <taxon>Paraglaciecola</taxon>
    </lineage>
</organism>
<proteinExistence type="predicted"/>
<dbReference type="InterPro" id="IPR004119">
    <property type="entry name" value="EcKL"/>
</dbReference>
<dbReference type="InterPro" id="IPR011009">
    <property type="entry name" value="Kinase-like_dom_sf"/>
</dbReference>
<dbReference type="RefSeq" id="WP_316027421.1">
    <property type="nucleotide sequence ID" value="NZ_JAWDIO010000002.1"/>
</dbReference>
<keyword evidence="2" id="KW-1185">Reference proteome</keyword>
<dbReference type="EMBL" id="JAWDIO010000002">
    <property type="protein sequence ID" value="MDU0355903.1"/>
    <property type="molecule type" value="Genomic_DNA"/>
</dbReference>
<accession>A0ABU3T0X4</accession>
<evidence type="ECO:0000313" key="1">
    <source>
        <dbReference type="EMBL" id="MDU0355903.1"/>
    </source>
</evidence>
<reference evidence="1 2" key="1">
    <citation type="submission" date="2023-10" db="EMBL/GenBank/DDBJ databases">
        <title>Glaciecola aquimarina strain GGW-M5 nov., isolated from a coastal seawater.</title>
        <authorList>
            <person name="Bayburt H."/>
            <person name="Kim J.M."/>
            <person name="Choi B.J."/>
            <person name="Jeon C.O."/>
        </authorList>
    </citation>
    <scope>NUCLEOTIDE SEQUENCE [LARGE SCALE GENOMIC DNA]</scope>
    <source>
        <strain evidence="1 2">KCTC 32108</strain>
    </source>
</reference>
<dbReference type="PANTHER" id="PTHR11012:SF30">
    <property type="entry name" value="PROTEIN KINASE-LIKE DOMAIN-CONTAINING"/>
    <property type="match status" value="1"/>
</dbReference>
<protein>
    <submittedName>
        <fullName evidence="1">Oxidoreductase family protein</fullName>
    </submittedName>
</protein>
<comment type="caution">
    <text evidence="1">The sequence shown here is derived from an EMBL/GenBank/DDBJ whole genome shotgun (WGS) entry which is preliminary data.</text>
</comment>
<sequence length="164" mass="18409">MAFSDYRQDELAAMADGVLKAEASRIDATLNKGLYQTLVHGDAKLANFCFADESIRSPIAAVDFQYVGKGVGVKDLAYFLGSCLSAKDLAHNASILVDEYFSQLEQAMSEYQVVLDFAKLEAEWRYLYAFAWADFQRFLLGWSPSHSKINCYMQQQTQLALSQC</sequence>
<evidence type="ECO:0000313" key="2">
    <source>
        <dbReference type="Proteomes" id="UP001247805"/>
    </source>
</evidence>
<dbReference type="Pfam" id="PF02958">
    <property type="entry name" value="EcKL"/>
    <property type="match status" value="1"/>
</dbReference>
<dbReference type="Gene3D" id="3.90.1200.10">
    <property type="match status" value="1"/>
</dbReference>
<dbReference type="Proteomes" id="UP001247805">
    <property type="component" value="Unassembled WGS sequence"/>
</dbReference>
<gene>
    <name evidence="1" type="ORF">RS130_20220</name>
</gene>